<organism evidence="1 2">
    <name type="scientific">Lutimaribacter degradans</name>
    <dbReference type="NCBI Taxonomy" id="2945989"/>
    <lineage>
        <taxon>Bacteria</taxon>
        <taxon>Pseudomonadati</taxon>
        <taxon>Pseudomonadota</taxon>
        <taxon>Alphaproteobacteria</taxon>
        <taxon>Rhodobacterales</taxon>
        <taxon>Roseobacteraceae</taxon>
        <taxon>Lutimaribacter</taxon>
    </lineage>
</organism>
<protein>
    <submittedName>
        <fullName evidence="1">Uncharacterized protein</fullName>
    </submittedName>
</protein>
<dbReference type="EMBL" id="JAMQGO010000019">
    <property type="protein sequence ID" value="MCM2563872.1"/>
    <property type="molecule type" value="Genomic_DNA"/>
</dbReference>
<accession>A0ACC5ZZW6</accession>
<evidence type="ECO:0000313" key="1">
    <source>
        <dbReference type="EMBL" id="MCM2563872.1"/>
    </source>
</evidence>
<gene>
    <name evidence="1" type="ORF">M8744_17115</name>
</gene>
<comment type="caution">
    <text evidence="1">The sequence shown here is derived from an EMBL/GenBank/DDBJ whole genome shotgun (WGS) entry which is preliminary data.</text>
</comment>
<keyword evidence="2" id="KW-1185">Reference proteome</keyword>
<proteinExistence type="predicted"/>
<reference evidence="1" key="1">
    <citation type="submission" date="2022-06" db="EMBL/GenBank/DDBJ databases">
        <title>Lutimaribacter sp. EGI FJ00013, a novel bacterium isolated from a salt lake sediment enrichment.</title>
        <authorList>
            <person name="Gao L."/>
            <person name="Fang B.-Z."/>
            <person name="Li W.-J."/>
        </authorList>
    </citation>
    <scope>NUCLEOTIDE SEQUENCE</scope>
    <source>
        <strain evidence="1">EGI FJ00013</strain>
    </source>
</reference>
<dbReference type="Proteomes" id="UP001203036">
    <property type="component" value="Unassembled WGS sequence"/>
</dbReference>
<name>A0ACC5ZZW6_9RHOB</name>
<sequence>MLLHIGCHKTGTTTIQHTLKANGAALEAQGHCFVAPEGQATLHQAIGPVAWGKVARQGFHVRNAALLRRLFAEAPQDRVIASSENFSFFFRPQHIRQLAALVHDYFDRVRIIVYLRRQDSHAVSHHQEGAKNNRHAEAEIFGSGTTSLPWNGPGLDQYLDYNTRIGYWLDTFGEDNVIVRVWDRETLLQGDAWHDFAVTAGLDPAGLDVSKNLNVSYGMTKTKLGHLMNAQDVPPDLRGLIMRALPDDAPQMPARIEAQRFYDRYRAGNVALNARLGGRDGSDLFSDDFSSYPEDPCETWTEQSANQAISLLLGAMNDWHADVGVPQLRAAARLAKQADKTELALRLICAAERLRPHGTLIARLKAELDGQA</sequence>
<evidence type="ECO:0000313" key="2">
    <source>
        <dbReference type="Proteomes" id="UP001203036"/>
    </source>
</evidence>